<dbReference type="Pfam" id="PF00403">
    <property type="entry name" value="HMA"/>
    <property type="match status" value="1"/>
</dbReference>
<evidence type="ECO:0000256" key="6">
    <source>
        <dbReference type="ARBA" id="ARBA00024045"/>
    </source>
</evidence>
<keyword evidence="4" id="KW-0449">Lipoprotein</keyword>
<evidence type="ECO:0000256" key="5">
    <source>
        <dbReference type="ARBA" id="ARBA00023289"/>
    </source>
</evidence>
<sequence>MRGGCHRPSVGDGKRRRGNWAVTADRAGRGVCGEGLKLNDCPIAPGIHAQRMPGGRIQFLTLPFLLCMAILKIVLKVAINCKRCKTEVLKAVAKLTGVDEVSVDEEKGILTVVGSVDPVCLATQVRKASKSAEITSVGPPKKPDDPPKPKPPEPDKPKCEPLPPCCNQCQLVAVSYVTNDGGFCSIL</sequence>
<feature type="transmembrane region" description="Helical" evidence="8">
    <location>
        <begin position="59"/>
        <end position="79"/>
    </location>
</feature>
<evidence type="ECO:0000256" key="7">
    <source>
        <dbReference type="SAM" id="MobiDB-lite"/>
    </source>
</evidence>
<keyword evidence="8" id="KW-0812">Transmembrane</keyword>
<feature type="compositionally biased region" description="Basic and acidic residues" evidence="7">
    <location>
        <begin position="141"/>
        <end position="158"/>
    </location>
</feature>
<feature type="region of interest" description="Disordered" evidence="7">
    <location>
        <begin position="131"/>
        <end position="158"/>
    </location>
</feature>
<dbReference type="InterPro" id="IPR036163">
    <property type="entry name" value="HMA_dom_sf"/>
</dbReference>
<gene>
    <name evidence="10" type="ORF">RD792_015922</name>
    <name evidence="11" type="ORF">RD792_015936</name>
</gene>
<dbReference type="InterPro" id="IPR006121">
    <property type="entry name" value="HMA_dom"/>
</dbReference>
<evidence type="ECO:0000256" key="8">
    <source>
        <dbReference type="SAM" id="Phobius"/>
    </source>
</evidence>
<name>A0ABR0CIW5_9LAMI</name>
<dbReference type="PROSITE" id="PS50846">
    <property type="entry name" value="HMA_2"/>
    <property type="match status" value="1"/>
</dbReference>
<evidence type="ECO:0000256" key="4">
    <source>
        <dbReference type="ARBA" id="ARBA00023288"/>
    </source>
</evidence>
<dbReference type="Proteomes" id="UP001291926">
    <property type="component" value="Unassembled WGS sequence"/>
</dbReference>
<keyword evidence="2" id="KW-0488">Methylation</keyword>
<dbReference type="SUPFAM" id="SSF55008">
    <property type="entry name" value="HMA, heavy metal-associated domain"/>
    <property type="match status" value="1"/>
</dbReference>
<keyword evidence="5" id="KW-0636">Prenylation</keyword>
<accession>A0ABR0CIW5</accession>
<evidence type="ECO:0000256" key="3">
    <source>
        <dbReference type="ARBA" id="ARBA00022723"/>
    </source>
</evidence>
<reference evidence="10 12" key="1">
    <citation type="journal article" date="2023" name="bioRxiv">
        <title>Genome report: Whole genome sequence and annotation of Penstemon davidsonii.</title>
        <authorList>
            <person name="Ostevik K.L."/>
            <person name="Alabady M."/>
            <person name="Zhang M."/>
            <person name="Rausher M.D."/>
        </authorList>
    </citation>
    <scope>NUCLEOTIDE SEQUENCE [LARGE SCALE GENOMIC DNA]</scope>
    <source>
        <strain evidence="10">DNT005</strain>
        <tissue evidence="10">Whole leaf</tissue>
    </source>
</reference>
<organism evidence="10 12">
    <name type="scientific">Penstemon davidsonii</name>
    <dbReference type="NCBI Taxonomy" id="160366"/>
    <lineage>
        <taxon>Eukaryota</taxon>
        <taxon>Viridiplantae</taxon>
        <taxon>Streptophyta</taxon>
        <taxon>Embryophyta</taxon>
        <taxon>Tracheophyta</taxon>
        <taxon>Spermatophyta</taxon>
        <taxon>Magnoliopsida</taxon>
        <taxon>eudicotyledons</taxon>
        <taxon>Gunneridae</taxon>
        <taxon>Pentapetalae</taxon>
        <taxon>asterids</taxon>
        <taxon>lamiids</taxon>
        <taxon>Lamiales</taxon>
        <taxon>Plantaginaceae</taxon>
        <taxon>Cheloneae</taxon>
        <taxon>Penstemon</taxon>
    </lineage>
</organism>
<reference evidence="10" key="2">
    <citation type="submission" date="2023-12" db="EMBL/GenBank/DDBJ databases">
        <authorList>
            <person name="Ostevik K."/>
            <person name="Alabady M."/>
            <person name="Zhang M."/>
            <person name="Rausher M."/>
        </authorList>
    </citation>
    <scope>NUCLEOTIDE SEQUENCE</scope>
    <source>
        <strain evidence="10">DNT005</strain>
        <tissue evidence="10">Whole leaf</tissue>
    </source>
</reference>
<comment type="similarity">
    <text evidence="6">Belongs to the HIPP family.</text>
</comment>
<evidence type="ECO:0000256" key="2">
    <source>
        <dbReference type="ARBA" id="ARBA00022481"/>
    </source>
</evidence>
<dbReference type="EMBL" id="JAYDYQ010002688">
    <property type="protein sequence ID" value="KAK4476776.1"/>
    <property type="molecule type" value="Genomic_DNA"/>
</dbReference>
<evidence type="ECO:0000313" key="11">
    <source>
        <dbReference type="EMBL" id="KAK4476776.1"/>
    </source>
</evidence>
<evidence type="ECO:0000313" key="10">
    <source>
        <dbReference type="EMBL" id="KAK4476762.1"/>
    </source>
</evidence>
<dbReference type="InterPro" id="IPR051863">
    <property type="entry name" value="HIPP"/>
</dbReference>
<proteinExistence type="inferred from homology"/>
<protein>
    <recommendedName>
        <fullName evidence="9">HMA domain-containing protein</fullName>
    </recommendedName>
</protein>
<comment type="subcellular location">
    <subcellularLocation>
        <location evidence="1">Membrane</location>
        <topology evidence="1">Peripheral membrane protein</topology>
    </subcellularLocation>
</comment>
<dbReference type="PANTHER" id="PTHR45811:SF33">
    <property type="entry name" value="HEAVY METAL-ASSOCIATED ISOPRENYLATED PLANT PROTEIN 2-RELATED"/>
    <property type="match status" value="1"/>
</dbReference>
<keyword evidence="3" id="KW-0479">Metal-binding</keyword>
<dbReference type="EMBL" id="JAYDYQ010002688">
    <property type="protein sequence ID" value="KAK4476762.1"/>
    <property type="molecule type" value="Genomic_DNA"/>
</dbReference>
<keyword evidence="8" id="KW-1133">Transmembrane helix</keyword>
<evidence type="ECO:0000313" key="12">
    <source>
        <dbReference type="Proteomes" id="UP001291926"/>
    </source>
</evidence>
<feature type="domain" description="HMA" evidence="9">
    <location>
        <begin position="70"/>
        <end position="137"/>
    </location>
</feature>
<dbReference type="Gene3D" id="3.30.70.100">
    <property type="match status" value="1"/>
</dbReference>
<evidence type="ECO:0000256" key="1">
    <source>
        <dbReference type="ARBA" id="ARBA00004170"/>
    </source>
</evidence>
<keyword evidence="8" id="KW-0472">Membrane</keyword>
<dbReference type="PANTHER" id="PTHR45811">
    <property type="entry name" value="COPPER TRANSPORT PROTEIN FAMILY-RELATED"/>
    <property type="match status" value="1"/>
</dbReference>
<comment type="caution">
    <text evidence="10">The sequence shown here is derived from an EMBL/GenBank/DDBJ whole genome shotgun (WGS) entry which is preliminary data.</text>
</comment>
<evidence type="ECO:0000259" key="9">
    <source>
        <dbReference type="PROSITE" id="PS50846"/>
    </source>
</evidence>
<keyword evidence="12" id="KW-1185">Reference proteome</keyword>